<dbReference type="Gene3D" id="2.40.10.170">
    <property type="match status" value="1"/>
</dbReference>
<dbReference type="InterPro" id="IPR050053">
    <property type="entry name" value="ATPase_alpha/beta_chains"/>
</dbReference>
<dbReference type="RefSeq" id="WP_167661050.1">
    <property type="nucleotide sequence ID" value="NZ_BMCQ01000001.1"/>
</dbReference>
<reference evidence="14" key="3">
    <citation type="submission" date="2021-09" db="EMBL/GenBank/DDBJ databases">
        <authorList>
            <person name="Gilroy R."/>
        </authorList>
    </citation>
    <scope>NUCLEOTIDE SEQUENCE</scope>
    <source>
        <strain evidence="14">CHK175-13533</strain>
    </source>
</reference>
<dbReference type="AlphaFoldDB" id="A0A9D2VI75"/>
<evidence type="ECO:0000256" key="8">
    <source>
        <dbReference type="ARBA" id="ARBA00023065"/>
    </source>
</evidence>
<dbReference type="InterPro" id="IPR036121">
    <property type="entry name" value="ATPase_F1/V1/A1_a/bsu_N_sf"/>
</dbReference>
<dbReference type="InterPro" id="IPR005722">
    <property type="entry name" value="ATP_synth_F1_bsu"/>
</dbReference>
<evidence type="ECO:0000259" key="13">
    <source>
        <dbReference type="SMART" id="SM00382"/>
    </source>
</evidence>
<dbReference type="GO" id="GO:0005886">
    <property type="term" value="C:plasma membrane"/>
    <property type="evidence" value="ECO:0007669"/>
    <property type="project" value="UniProtKB-SubCell"/>
</dbReference>
<keyword evidence="8 12" id="KW-0406">Ion transport</keyword>
<dbReference type="GO" id="GO:0045259">
    <property type="term" value="C:proton-transporting ATP synthase complex"/>
    <property type="evidence" value="ECO:0007669"/>
    <property type="project" value="UniProtKB-KW"/>
</dbReference>
<evidence type="ECO:0000256" key="7">
    <source>
        <dbReference type="ARBA" id="ARBA00022967"/>
    </source>
</evidence>
<dbReference type="CDD" id="cd01133">
    <property type="entry name" value="F1-ATPase_beta_CD"/>
    <property type="match status" value="1"/>
</dbReference>
<accession>A0A9D2VI75</accession>
<comment type="similarity">
    <text evidence="2 12">Belongs to the ATPase alpha/beta chains family.</text>
</comment>
<feature type="binding site" evidence="12">
    <location>
        <begin position="155"/>
        <end position="162"/>
    </location>
    <ligand>
        <name>ATP</name>
        <dbReference type="ChEBI" id="CHEBI:30616"/>
    </ligand>
</feature>
<dbReference type="PANTHER" id="PTHR15184:SF71">
    <property type="entry name" value="ATP SYNTHASE SUBUNIT BETA, MITOCHONDRIAL"/>
    <property type="match status" value="1"/>
</dbReference>
<evidence type="ECO:0000256" key="4">
    <source>
        <dbReference type="ARBA" id="ARBA00022741"/>
    </source>
</evidence>
<keyword evidence="10 12" id="KW-0139">CF(1)</keyword>
<name>A0A9D2VI75_9BURK</name>
<keyword evidence="17" id="KW-1185">Reference proteome</keyword>
<dbReference type="InterPro" id="IPR024034">
    <property type="entry name" value="ATPase_F1/V1_b/a_C"/>
</dbReference>
<dbReference type="Pfam" id="PF02874">
    <property type="entry name" value="ATP-synt_ab_N"/>
    <property type="match status" value="1"/>
</dbReference>
<dbReference type="PROSITE" id="PS00152">
    <property type="entry name" value="ATPASE_ALPHA_BETA"/>
    <property type="match status" value="1"/>
</dbReference>
<dbReference type="SMART" id="SM00382">
    <property type="entry name" value="AAA"/>
    <property type="match status" value="1"/>
</dbReference>
<evidence type="ECO:0000313" key="16">
    <source>
        <dbReference type="Proteomes" id="UP000700248"/>
    </source>
</evidence>
<evidence type="ECO:0000256" key="9">
    <source>
        <dbReference type="ARBA" id="ARBA00023136"/>
    </source>
</evidence>
<keyword evidence="9 12" id="KW-0472">Membrane</keyword>
<dbReference type="CDD" id="cd18110">
    <property type="entry name" value="ATP-synt_F1_beta_C"/>
    <property type="match status" value="1"/>
</dbReference>
<dbReference type="SUPFAM" id="SSF50615">
    <property type="entry name" value="N-terminal domain of alpha and beta subunits of F1 ATP synthase"/>
    <property type="match status" value="1"/>
</dbReference>
<evidence type="ECO:0000313" key="15">
    <source>
        <dbReference type="EMBL" id="NJB64951.1"/>
    </source>
</evidence>
<evidence type="ECO:0000313" key="14">
    <source>
        <dbReference type="EMBL" id="HJH25079.1"/>
    </source>
</evidence>
<dbReference type="InterPro" id="IPR027417">
    <property type="entry name" value="P-loop_NTPase"/>
</dbReference>
<comment type="function">
    <text evidence="12">Produces ATP from ADP in the presence of a proton gradient across the membrane. The catalytic sites are hosted primarily by the beta subunits.</text>
</comment>
<dbReference type="InterPro" id="IPR000194">
    <property type="entry name" value="ATPase_F1/V1/A1_a/bsu_nucl-bd"/>
</dbReference>
<dbReference type="Gene3D" id="3.40.50.300">
    <property type="entry name" value="P-loop containing nucleotide triphosphate hydrolases"/>
    <property type="match status" value="1"/>
</dbReference>
<dbReference type="CDD" id="cd18115">
    <property type="entry name" value="ATP-synt_F1_beta_N"/>
    <property type="match status" value="1"/>
</dbReference>
<dbReference type="SUPFAM" id="SSF47917">
    <property type="entry name" value="C-terminal domain of alpha and beta subunits of F1 ATP synthase"/>
    <property type="match status" value="1"/>
</dbReference>
<comment type="subcellular location">
    <subcellularLocation>
        <location evidence="12">Cell membrane</location>
        <topology evidence="12">Peripheral membrane protein</topology>
    </subcellularLocation>
    <subcellularLocation>
        <location evidence="1">Membrane</location>
        <topology evidence="1">Peripheral membrane protein</topology>
    </subcellularLocation>
</comment>
<keyword evidence="12" id="KW-1003">Cell membrane</keyword>
<evidence type="ECO:0000256" key="10">
    <source>
        <dbReference type="ARBA" id="ARBA00023196"/>
    </source>
</evidence>
<proteinExistence type="inferred from homology"/>
<keyword evidence="6 12" id="KW-0067">ATP-binding</keyword>
<dbReference type="HAMAP" id="MF_01347">
    <property type="entry name" value="ATP_synth_beta_bact"/>
    <property type="match status" value="1"/>
</dbReference>
<dbReference type="EMBL" id="DYTQ01000114">
    <property type="protein sequence ID" value="HJH25079.1"/>
    <property type="molecule type" value="Genomic_DNA"/>
</dbReference>
<protein>
    <recommendedName>
        <fullName evidence="12">ATP synthase subunit beta</fullName>
        <ecNumber evidence="12">7.1.2.2</ecNumber>
    </recommendedName>
    <alternativeName>
        <fullName evidence="12">ATP synthase F1 sector subunit beta</fullName>
    </alternativeName>
    <alternativeName>
        <fullName evidence="12">F-ATPase subunit beta</fullName>
    </alternativeName>
</protein>
<evidence type="ECO:0000256" key="11">
    <source>
        <dbReference type="ARBA" id="ARBA00023310"/>
    </source>
</evidence>
<reference evidence="14" key="2">
    <citation type="journal article" date="2021" name="PeerJ">
        <title>Extensive microbial diversity within the chicken gut microbiome revealed by metagenomics and culture.</title>
        <authorList>
            <person name="Gilroy R."/>
            <person name="Ravi A."/>
            <person name="Getino M."/>
            <person name="Pursley I."/>
            <person name="Horton D.L."/>
            <person name="Alikhan N.F."/>
            <person name="Baker D."/>
            <person name="Gharbi K."/>
            <person name="Hall N."/>
            <person name="Watson M."/>
            <person name="Adriaenssens E.M."/>
            <person name="Foster-Nyarko E."/>
            <person name="Jarju S."/>
            <person name="Secka A."/>
            <person name="Antonio M."/>
            <person name="Oren A."/>
            <person name="Chaudhuri R.R."/>
            <person name="La Ragione R."/>
            <person name="Hildebrand F."/>
            <person name="Pallen M.J."/>
        </authorList>
    </citation>
    <scope>NUCLEOTIDE SEQUENCE</scope>
    <source>
        <strain evidence="14">CHK175-13533</strain>
    </source>
</reference>
<dbReference type="NCBIfam" id="TIGR01039">
    <property type="entry name" value="atpD"/>
    <property type="match status" value="1"/>
</dbReference>
<dbReference type="GO" id="GO:0046933">
    <property type="term" value="F:proton-transporting ATP synthase activity, rotational mechanism"/>
    <property type="evidence" value="ECO:0007669"/>
    <property type="project" value="UniProtKB-UniRule"/>
</dbReference>
<evidence type="ECO:0000256" key="3">
    <source>
        <dbReference type="ARBA" id="ARBA00022448"/>
    </source>
</evidence>
<evidence type="ECO:0000256" key="2">
    <source>
        <dbReference type="ARBA" id="ARBA00008936"/>
    </source>
</evidence>
<reference evidence="15 17" key="1">
    <citation type="submission" date="2020-03" db="EMBL/GenBank/DDBJ databases">
        <title>Genomic Encyclopedia of Type Strains, Phase IV (KMG-IV): sequencing the most valuable type-strain genomes for metagenomic binning, comparative biology and taxonomic classification.</title>
        <authorList>
            <person name="Goeker M."/>
        </authorList>
    </citation>
    <scope>NUCLEOTIDE SEQUENCE [LARGE SCALE GENOMIC DNA]</scope>
    <source>
        <strain evidence="15 17">DSM 26613</strain>
    </source>
</reference>
<dbReference type="EMBL" id="JAATIZ010000002">
    <property type="protein sequence ID" value="NJB64951.1"/>
    <property type="molecule type" value="Genomic_DNA"/>
</dbReference>
<dbReference type="Pfam" id="PF00006">
    <property type="entry name" value="ATP-synt_ab"/>
    <property type="match status" value="1"/>
</dbReference>
<organism evidence="14 16">
    <name type="scientific">Paenalcaligenes hominis</name>
    <dbReference type="NCBI Taxonomy" id="643674"/>
    <lineage>
        <taxon>Bacteria</taxon>
        <taxon>Pseudomonadati</taxon>
        <taxon>Pseudomonadota</taxon>
        <taxon>Betaproteobacteria</taxon>
        <taxon>Burkholderiales</taxon>
        <taxon>Alcaligenaceae</taxon>
        <taxon>Paenalcaligenes</taxon>
    </lineage>
</organism>
<dbReference type="EC" id="7.1.2.2" evidence="12"/>
<dbReference type="Proteomes" id="UP000783934">
    <property type="component" value="Unassembled WGS sequence"/>
</dbReference>
<dbReference type="SUPFAM" id="SSF52540">
    <property type="entry name" value="P-loop containing nucleoside triphosphate hydrolases"/>
    <property type="match status" value="1"/>
</dbReference>
<evidence type="ECO:0000256" key="12">
    <source>
        <dbReference type="HAMAP-Rule" id="MF_01347"/>
    </source>
</evidence>
<keyword evidence="3 12" id="KW-0813">Transport</keyword>
<dbReference type="FunFam" id="3.40.50.300:FF:000004">
    <property type="entry name" value="ATP synthase subunit beta"/>
    <property type="match status" value="1"/>
</dbReference>
<dbReference type="Proteomes" id="UP000700248">
    <property type="component" value="Unassembled WGS sequence"/>
</dbReference>
<evidence type="ECO:0000256" key="1">
    <source>
        <dbReference type="ARBA" id="ARBA00004170"/>
    </source>
</evidence>
<keyword evidence="7 12" id="KW-1278">Translocase</keyword>
<keyword evidence="4 12" id="KW-0547">Nucleotide-binding</keyword>
<dbReference type="InterPro" id="IPR004100">
    <property type="entry name" value="ATPase_F1/V1/A1_a/bsu_N"/>
</dbReference>
<gene>
    <name evidence="12 14" type="primary">atpD</name>
    <name evidence="15" type="ORF">GGR41_001180</name>
    <name evidence="14" type="ORF">K8U84_11080</name>
</gene>
<dbReference type="Gene3D" id="1.10.1140.10">
    <property type="entry name" value="Bovine Mitochondrial F1-atpase, Atp Synthase Beta Chain, Chain D, domain 3"/>
    <property type="match status" value="1"/>
</dbReference>
<dbReference type="Pfam" id="PF22919">
    <property type="entry name" value="ATP-synt_VA_C"/>
    <property type="match status" value="1"/>
</dbReference>
<dbReference type="InterPro" id="IPR020003">
    <property type="entry name" value="ATPase_a/bsu_AS"/>
</dbReference>
<dbReference type="GO" id="GO:0005524">
    <property type="term" value="F:ATP binding"/>
    <property type="evidence" value="ECO:0007669"/>
    <property type="project" value="UniProtKB-UniRule"/>
</dbReference>
<keyword evidence="11 12" id="KW-0066">ATP synthesis</keyword>
<evidence type="ECO:0000256" key="5">
    <source>
        <dbReference type="ARBA" id="ARBA00022781"/>
    </source>
</evidence>
<comment type="caution">
    <text evidence="14">The sequence shown here is derived from an EMBL/GenBank/DDBJ whole genome shotgun (WGS) entry which is preliminary data.</text>
</comment>
<feature type="domain" description="AAA+ ATPase" evidence="13">
    <location>
        <begin position="147"/>
        <end position="339"/>
    </location>
</feature>
<dbReference type="InterPro" id="IPR055190">
    <property type="entry name" value="ATP-synt_VA_C"/>
</dbReference>
<dbReference type="FunFam" id="1.10.1140.10:FF:000001">
    <property type="entry name" value="ATP synthase subunit beta"/>
    <property type="match status" value="1"/>
</dbReference>
<dbReference type="PANTHER" id="PTHR15184">
    <property type="entry name" value="ATP SYNTHASE"/>
    <property type="match status" value="1"/>
</dbReference>
<keyword evidence="5 12" id="KW-0375">Hydrogen ion transport</keyword>
<evidence type="ECO:0000256" key="6">
    <source>
        <dbReference type="ARBA" id="ARBA00022840"/>
    </source>
</evidence>
<dbReference type="InterPro" id="IPR003593">
    <property type="entry name" value="AAA+_ATPase"/>
</dbReference>
<comment type="catalytic activity">
    <reaction evidence="12">
        <text>ATP + H2O + 4 H(+)(in) = ADP + phosphate + 5 H(+)(out)</text>
        <dbReference type="Rhea" id="RHEA:57720"/>
        <dbReference type="ChEBI" id="CHEBI:15377"/>
        <dbReference type="ChEBI" id="CHEBI:15378"/>
        <dbReference type="ChEBI" id="CHEBI:30616"/>
        <dbReference type="ChEBI" id="CHEBI:43474"/>
        <dbReference type="ChEBI" id="CHEBI:456216"/>
        <dbReference type="EC" id="7.1.2.2"/>
    </reaction>
</comment>
<sequence length="472" mass="51148">MSNGTIVQCIGAVVDIQFPRDSIPKVYDALKLVDADSKFAEHDLTFEVQQQLGDGIVRTIAMGSSDGLRRGMDVSNTGAPISVPVGTGTLGRIMDVLGRPIDEVGPIESDETRSIHQEAPKFDELSPSVELLETGIKVIDLVCPFAKGGKVGLFGGAGVGKTVNMLELINNIAKQHSGLSVFAGVGERTREGNDFYHEMAEAGVIQLDNLKESKVSMVFGQMNEPPGNRLRVALSGLTMAEKFRDEGRDVLFFVDNIYRYTLAGTEVSALLGRMPSAVGYQPTLAEEMGKLQERITSTKTGSITSIQAVYVPADDLTDPSPATTFLHLDSTVVLSRDIAALGIYPAVDPLDSTSRQLDPQIVGEEHYAIARGVQQTLQRYKELRDIIAILGMDELSPEDKLIVARARKIQRFLSQPFHVAEVFTGAPGKFVSLAETLRGFKMIVDGECDALPEQAFYMVGGIDEAIEKAKTL</sequence>
<evidence type="ECO:0000313" key="17">
    <source>
        <dbReference type="Proteomes" id="UP000783934"/>
    </source>
</evidence>